<keyword evidence="1" id="KW-0328">Glycosyltransferase</keyword>
<feature type="domain" description="Glycosyltransferase 61 catalytic" evidence="4">
    <location>
        <begin position="131"/>
        <end position="299"/>
    </location>
</feature>
<evidence type="ECO:0000256" key="2">
    <source>
        <dbReference type="ARBA" id="ARBA00022679"/>
    </source>
</evidence>
<comment type="caution">
    <text evidence="5">The sequence shown here is derived from an EMBL/GenBank/DDBJ whole genome shotgun (WGS) entry which is preliminary data.</text>
</comment>
<evidence type="ECO:0000313" key="6">
    <source>
        <dbReference type="Proteomes" id="UP001595974"/>
    </source>
</evidence>
<keyword evidence="2" id="KW-0808">Transferase</keyword>
<dbReference type="InterPro" id="IPR049625">
    <property type="entry name" value="Glyco_transf_61_cat"/>
</dbReference>
<organism evidence="5 6">
    <name type="scientific">Thauera sinica</name>
    <dbReference type="NCBI Taxonomy" id="2665146"/>
    <lineage>
        <taxon>Bacteria</taxon>
        <taxon>Pseudomonadati</taxon>
        <taxon>Pseudomonadota</taxon>
        <taxon>Betaproteobacteria</taxon>
        <taxon>Rhodocyclales</taxon>
        <taxon>Zoogloeaceae</taxon>
        <taxon>Thauera</taxon>
    </lineage>
</organism>
<keyword evidence="3" id="KW-0325">Glycoprotein</keyword>
<dbReference type="InterPro" id="IPR007657">
    <property type="entry name" value="Glycosyltransferase_61"/>
</dbReference>
<dbReference type="Proteomes" id="UP001595974">
    <property type="component" value="Unassembled WGS sequence"/>
</dbReference>
<proteinExistence type="predicted"/>
<name>A0ABW1AMH0_9RHOO</name>
<dbReference type="Pfam" id="PF04577">
    <property type="entry name" value="Glyco_transf_61"/>
    <property type="match status" value="1"/>
</dbReference>
<dbReference type="EMBL" id="JBHSOG010000007">
    <property type="protein sequence ID" value="MFC5768211.1"/>
    <property type="molecule type" value="Genomic_DNA"/>
</dbReference>
<evidence type="ECO:0000313" key="5">
    <source>
        <dbReference type="EMBL" id="MFC5768211.1"/>
    </source>
</evidence>
<dbReference type="RefSeq" id="WP_157748587.1">
    <property type="nucleotide sequence ID" value="NZ_JBHSOG010000007.1"/>
</dbReference>
<evidence type="ECO:0000256" key="1">
    <source>
        <dbReference type="ARBA" id="ARBA00022676"/>
    </source>
</evidence>
<keyword evidence="6" id="KW-1185">Reference proteome</keyword>
<protein>
    <submittedName>
        <fullName evidence="5">Glycosyltransferase family 61 protein</fullName>
    </submittedName>
</protein>
<accession>A0ABW1AMH0</accession>
<evidence type="ECO:0000259" key="4">
    <source>
        <dbReference type="Pfam" id="PF04577"/>
    </source>
</evidence>
<evidence type="ECO:0000256" key="3">
    <source>
        <dbReference type="ARBA" id="ARBA00023180"/>
    </source>
</evidence>
<dbReference type="PANTHER" id="PTHR20961">
    <property type="entry name" value="GLYCOSYLTRANSFERASE"/>
    <property type="match status" value="1"/>
</dbReference>
<sequence length="359" mass="41404">MKLGITNRLVRATHVREAYPHVEPLARLPGEHLPPPAEPRPDFAEEARFLHAEGEATPDMFAAILPDALYHASANILVAGRGRILLDTDNVWQEWPNSPIHRRYYWRDQYLRPTRRLRGTTLALRSPANNYYHTVVDNLPRLFWLHQQAMAGIPITILVPGPYRPWEASYLPRLLPPTARIVEIEPRYLWRSDATLFGSYLSRAMSGHLPRRYLDFFLPRVLPARPRDRRHRIYITRRSAPGGRRVTNEAEVVRVLERYRVTPIALEDLDLSAQIELFYDAEAVVAPHGAGLTNMLYAESIDVIELHPTRAIMPHYYYMARSMGHRYCHLCADEQGRHSSFAVDVAALERTLDTVFPTR</sequence>
<gene>
    <name evidence="5" type="ORF">ACFPTN_02370</name>
</gene>
<reference evidence="6" key="1">
    <citation type="journal article" date="2019" name="Int. J. Syst. Evol. Microbiol.">
        <title>The Global Catalogue of Microorganisms (GCM) 10K type strain sequencing project: providing services to taxonomists for standard genome sequencing and annotation.</title>
        <authorList>
            <consortium name="The Broad Institute Genomics Platform"/>
            <consortium name="The Broad Institute Genome Sequencing Center for Infectious Disease"/>
            <person name="Wu L."/>
            <person name="Ma J."/>
        </authorList>
    </citation>
    <scope>NUCLEOTIDE SEQUENCE [LARGE SCALE GENOMIC DNA]</scope>
    <source>
        <strain evidence="6">SHR3</strain>
    </source>
</reference>